<dbReference type="SUPFAM" id="SSF55729">
    <property type="entry name" value="Acyl-CoA N-acyltransferases (Nat)"/>
    <property type="match status" value="1"/>
</dbReference>
<dbReference type="InterPro" id="IPR050680">
    <property type="entry name" value="YpeA/RimI_acetyltransf"/>
</dbReference>
<dbReference type="Pfam" id="PF13527">
    <property type="entry name" value="Acetyltransf_9"/>
    <property type="match status" value="1"/>
</dbReference>
<dbReference type="AlphaFoldDB" id="A0A3M8BXU8"/>
<dbReference type="InterPro" id="IPR016181">
    <property type="entry name" value="Acyl_CoA_acyltransferase"/>
</dbReference>
<dbReference type="Gene3D" id="3.40.630.30">
    <property type="match status" value="1"/>
</dbReference>
<dbReference type="RefSeq" id="WP_122915730.1">
    <property type="nucleotide sequence ID" value="NZ_RHHT01000083.1"/>
</dbReference>
<dbReference type="PANTHER" id="PTHR43420">
    <property type="entry name" value="ACETYLTRANSFERASE"/>
    <property type="match status" value="1"/>
</dbReference>
<dbReference type="Proteomes" id="UP000281915">
    <property type="component" value="Unassembled WGS sequence"/>
</dbReference>
<dbReference type="PANTHER" id="PTHR43420:SF31">
    <property type="entry name" value="ACETYLTRANSFERASE"/>
    <property type="match status" value="1"/>
</dbReference>
<dbReference type="InterPro" id="IPR000182">
    <property type="entry name" value="GNAT_dom"/>
</dbReference>
<evidence type="ECO:0000313" key="4">
    <source>
        <dbReference type="EMBL" id="RNB68246.1"/>
    </source>
</evidence>
<evidence type="ECO:0000256" key="2">
    <source>
        <dbReference type="ARBA" id="ARBA00023315"/>
    </source>
</evidence>
<organism evidence="4 5">
    <name type="scientific">Brevibacillus panacihumi</name>
    <dbReference type="NCBI Taxonomy" id="497735"/>
    <lineage>
        <taxon>Bacteria</taxon>
        <taxon>Bacillati</taxon>
        <taxon>Bacillota</taxon>
        <taxon>Bacilli</taxon>
        <taxon>Bacillales</taxon>
        <taxon>Paenibacillaceae</taxon>
        <taxon>Brevibacillus</taxon>
    </lineage>
</organism>
<dbReference type="GO" id="GO:0016747">
    <property type="term" value="F:acyltransferase activity, transferring groups other than amino-acyl groups"/>
    <property type="evidence" value="ECO:0007669"/>
    <property type="project" value="InterPro"/>
</dbReference>
<dbReference type="PROSITE" id="PS51186">
    <property type="entry name" value="GNAT"/>
    <property type="match status" value="1"/>
</dbReference>
<feature type="domain" description="N-acetyltransferase" evidence="3">
    <location>
        <begin position="14"/>
        <end position="156"/>
    </location>
</feature>
<keyword evidence="2" id="KW-0012">Acyltransferase</keyword>
<accession>A0A3M8BXU8</accession>
<evidence type="ECO:0000256" key="1">
    <source>
        <dbReference type="ARBA" id="ARBA00022679"/>
    </source>
</evidence>
<evidence type="ECO:0000259" key="3">
    <source>
        <dbReference type="PROSITE" id="PS51186"/>
    </source>
</evidence>
<sequence length="292" mass="33803">MQELIFAKDYKHNDTLRESFSELASQTFGIHFEEWYQKGFWNERYIPYSLIHGDQVVANVSVNLLSFVINSEKKTAIQIGTVMTHPDFRKRGLSAKLMNLVLAEYEDQYDFMYLFANDTVLDFYPKFGFQPVEEHQFSMSYTPGYIEGLTGIRKLDLNQTEDLDLVAQFAAQRVPVSQRFGTDNCPGIFMFYALYVFPQELYYLEEKDVIAIYKQEGDCLHLYDWLGKQKVSLLTLVRKLAGPETKKIMFHFTPDEEGIETESISVNTGLFVKTNGKIPYPVHVKHPMTSIA</sequence>
<proteinExistence type="predicted"/>
<dbReference type="CDD" id="cd04301">
    <property type="entry name" value="NAT_SF"/>
    <property type="match status" value="1"/>
</dbReference>
<protein>
    <submittedName>
        <fullName evidence="4">GNAT family N-acetyltransferase</fullName>
    </submittedName>
</protein>
<comment type="caution">
    <text evidence="4">The sequence shown here is derived from an EMBL/GenBank/DDBJ whole genome shotgun (WGS) entry which is preliminary data.</text>
</comment>
<name>A0A3M8BXU8_9BACL</name>
<keyword evidence="1 4" id="KW-0808">Transferase</keyword>
<evidence type="ECO:0000313" key="5">
    <source>
        <dbReference type="Proteomes" id="UP000281915"/>
    </source>
</evidence>
<gene>
    <name evidence="4" type="ORF">EDM58_24875</name>
</gene>
<dbReference type="EMBL" id="RHHT01000083">
    <property type="protein sequence ID" value="RNB68246.1"/>
    <property type="molecule type" value="Genomic_DNA"/>
</dbReference>
<reference evidence="4 5" key="1">
    <citation type="submission" date="2018-10" db="EMBL/GenBank/DDBJ databases">
        <title>Phylogenomics of Brevibacillus.</title>
        <authorList>
            <person name="Dunlap C."/>
        </authorList>
    </citation>
    <scope>NUCLEOTIDE SEQUENCE [LARGE SCALE GENOMIC DNA]</scope>
    <source>
        <strain evidence="4 5">JCM 15085</strain>
    </source>
</reference>